<dbReference type="AlphaFoldDB" id="T1GBK1"/>
<sequence>MKSFWESSKNRWIFSRKIWTRCAASGSWTDVHNRVDNRMDFILIAVETPLPPLFKHFLKDL</sequence>
<protein>
    <submittedName>
        <fullName evidence="1">Uncharacterized protein</fullName>
    </submittedName>
</protein>
<proteinExistence type="predicted"/>
<reference evidence="1" key="2">
    <citation type="submission" date="2015-06" db="UniProtKB">
        <authorList>
            <consortium name="EnsemblMetazoa"/>
        </authorList>
    </citation>
    <scope>IDENTIFICATION</scope>
</reference>
<dbReference type="Proteomes" id="UP000015102">
    <property type="component" value="Unassembled WGS sequence"/>
</dbReference>
<dbReference type="EnsemblMetazoa" id="MESCA000635-RA">
    <property type="protein sequence ID" value="MESCA000635-PA"/>
    <property type="gene ID" value="MESCA000635"/>
</dbReference>
<dbReference type="EMBL" id="CAQQ02158960">
    <property type="status" value="NOT_ANNOTATED_CDS"/>
    <property type="molecule type" value="Genomic_DNA"/>
</dbReference>
<evidence type="ECO:0000313" key="1">
    <source>
        <dbReference type="EnsemblMetazoa" id="MESCA000635-PA"/>
    </source>
</evidence>
<dbReference type="EMBL" id="CAQQ02158961">
    <property type="status" value="NOT_ANNOTATED_CDS"/>
    <property type="molecule type" value="Genomic_DNA"/>
</dbReference>
<name>T1GBK1_MEGSC</name>
<evidence type="ECO:0000313" key="2">
    <source>
        <dbReference type="Proteomes" id="UP000015102"/>
    </source>
</evidence>
<dbReference type="HOGENOM" id="CLU_2925256_0_0_1"/>
<keyword evidence="2" id="KW-1185">Reference proteome</keyword>
<reference evidence="2" key="1">
    <citation type="submission" date="2013-02" db="EMBL/GenBank/DDBJ databases">
        <authorList>
            <person name="Hughes D."/>
        </authorList>
    </citation>
    <scope>NUCLEOTIDE SEQUENCE</scope>
    <source>
        <strain>Durham</strain>
        <strain evidence="2">NC isolate 2 -- Noor lab</strain>
    </source>
</reference>
<organism evidence="1 2">
    <name type="scientific">Megaselia scalaris</name>
    <name type="common">Humpbacked fly</name>
    <name type="synonym">Phora scalaris</name>
    <dbReference type="NCBI Taxonomy" id="36166"/>
    <lineage>
        <taxon>Eukaryota</taxon>
        <taxon>Metazoa</taxon>
        <taxon>Ecdysozoa</taxon>
        <taxon>Arthropoda</taxon>
        <taxon>Hexapoda</taxon>
        <taxon>Insecta</taxon>
        <taxon>Pterygota</taxon>
        <taxon>Neoptera</taxon>
        <taxon>Endopterygota</taxon>
        <taxon>Diptera</taxon>
        <taxon>Brachycera</taxon>
        <taxon>Muscomorpha</taxon>
        <taxon>Platypezoidea</taxon>
        <taxon>Phoridae</taxon>
        <taxon>Megaseliini</taxon>
        <taxon>Megaselia</taxon>
    </lineage>
</organism>
<accession>T1GBK1</accession>